<dbReference type="Gene3D" id="3.30.70.270">
    <property type="match status" value="1"/>
</dbReference>
<name>A0A0C7P1P0_DEFTU</name>
<dbReference type="InterPro" id="IPR029016">
    <property type="entry name" value="GAF-like_dom_sf"/>
</dbReference>
<evidence type="ECO:0000313" key="2">
    <source>
        <dbReference type="EMBL" id="CEP77899.1"/>
    </source>
</evidence>
<dbReference type="InterPro" id="IPR000160">
    <property type="entry name" value="GGDEF_dom"/>
</dbReference>
<dbReference type="SUPFAM" id="SSF55073">
    <property type="entry name" value="Nucleotide cyclase"/>
    <property type="match status" value="1"/>
</dbReference>
<keyword evidence="2" id="KW-0808">Transferase</keyword>
<reference evidence="3" key="1">
    <citation type="submission" date="2014-11" db="EMBL/GenBank/DDBJ databases">
        <authorList>
            <person name="Wibberg D."/>
        </authorList>
    </citation>
    <scope>NUCLEOTIDE SEQUENCE [LARGE SCALE GENOMIC DNA]</scope>
    <source>
        <strain evidence="3">L3</strain>
    </source>
</reference>
<dbReference type="STRING" id="1006576.DTL3_0581"/>
<dbReference type="GO" id="GO:0052621">
    <property type="term" value="F:diguanylate cyclase activity"/>
    <property type="evidence" value="ECO:0007669"/>
    <property type="project" value="UniProtKB-EC"/>
</dbReference>
<keyword evidence="3" id="KW-1185">Reference proteome</keyword>
<dbReference type="InterPro" id="IPR003018">
    <property type="entry name" value="GAF"/>
</dbReference>
<sequence length="372" mass="43817">MYLVLIYLTFVTFLLALILFRGIQTVKYIKRLTSNKERFFIFIPPSPKKTVINRFKSILYETALYCLEDEKEKSDILRIFIEHLPDFLKSDSWSFLLTPTKAHWTFLTWSKNLDFLPLEDIAYELENEGENIRNVLESNSSLFIKNVKENVTWKQENPLTVSWLGIPIKIGDEIVGVLNIDWFKTKKFTKIEKELARSFKIEIENVLTKVFKLNELFLNFHLDPLTEIYNRKALEDYMKNRQIITDNIALVFIDIDGFKKINDTFGHTVGDQILKTIVKRIKNVLRVEDYFFRYGGDEFILILKNINNHEDIKKIITRLQSIVSDTIIIDDYIIKSSCSMGYCLLPLETNNIQRAIEIADKKMYLQKSNLNH</sequence>
<dbReference type="Gene3D" id="3.30.450.40">
    <property type="match status" value="1"/>
</dbReference>
<dbReference type="KEGG" id="dtn:DTL3_0581"/>
<dbReference type="PANTHER" id="PTHR46663">
    <property type="entry name" value="DIGUANYLATE CYCLASE DGCT-RELATED"/>
    <property type="match status" value="1"/>
</dbReference>
<dbReference type="AlphaFoldDB" id="A0A0C7P1P0"/>
<evidence type="ECO:0000313" key="3">
    <source>
        <dbReference type="Proteomes" id="UP000032809"/>
    </source>
</evidence>
<dbReference type="PROSITE" id="PS50887">
    <property type="entry name" value="GGDEF"/>
    <property type="match status" value="1"/>
</dbReference>
<dbReference type="Pfam" id="PF01590">
    <property type="entry name" value="GAF"/>
    <property type="match status" value="1"/>
</dbReference>
<dbReference type="Proteomes" id="UP000032809">
    <property type="component" value="Chromosome I"/>
</dbReference>
<keyword evidence="2" id="KW-0548">Nucleotidyltransferase</keyword>
<gene>
    <name evidence="2" type="ORF">DTL3_0581</name>
</gene>
<dbReference type="InterPro" id="IPR029787">
    <property type="entry name" value="Nucleotide_cyclase"/>
</dbReference>
<dbReference type="EMBL" id="LN824141">
    <property type="protein sequence ID" value="CEP77899.1"/>
    <property type="molecule type" value="Genomic_DNA"/>
</dbReference>
<dbReference type="EC" id="2.7.7.65" evidence="2"/>
<dbReference type="CDD" id="cd01949">
    <property type="entry name" value="GGDEF"/>
    <property type="match status" value="1"/>
</dbReference>
<dbReference type="InterPro" id="IPR052163">
    <property type="entry name" value="DGC-Regulatory_Protein"/>
</dbReference>
<dbReference type="PANTHER" id="PTHR46663:SF2">
    <property type="entry name" value="GGDEF DOMAIN-CONTAINING PROTEIN"/>
    <property type="match status" value="1"/>
</dbReference>
<organism evidence="2 3">
    <name type="scientific">Defluviitoga tunisiensis</name>
    <dbReference type="NCBI Taxonomy" id="1006576"/>
    <lineage>
        <taxon>Bacteria</taxon>
        <taxon>Thermotogati</taxon>
        <taxon>Thermotogota</taxon>
        <taxon>Thermotogae</taxon>
        <taxon>Petrotogales</taxon>
        <taxon>Petrotogaceae</taxon>
        <taxon>Defluviitoga</taxon>
    </lineage>
</organism>
<dbReference type="NCBIfam" id="TIGR00254">
    <property type="entry name" value="GGDEF"/>
    <property type="match status" value="1"/>
</dbReference>
<feature type="domain" description="GGDEF" evidence="1">
    <location>
        <begin position="246"/>
        <end position="372"/>
    </location>
</feature>
<dbReference type="SUPFAM" id="SSF55781">
    <property type="entry name" value="GAF domain-like"/>
    <property type="match status" value="1"/>
</dbReference>
<dbReference type="SMART" id="SM00267">
    <property type="entry name" value="GGDEF"/>
    <property type="match status" value="1"/>
</dbReference>
<proteinExistence type="predicted"/>
<dbReference type="Pfam" id="PF00990">
    <property type="entry name" value="GGDEF"/>
    <property type="match status" value="1"/>
</dbReference>
<dbReference type="HOGENOM" id="CLU_000445_11_32_0"/>
<evidence type="ECO:0000259" key="1">
    <source>
        <dbReference type="PROSITE" id="PS50887"/>
    </source>
</evidence>
<dbReference type="OrthoDB" id="45260at2"/>
<dbReference type="InterPro" id="IPR043128">
    <property type="entry name" value="Rev_trsase/Diguanyl_cyclase"/>
</dbReference>
<accession>A0A0C7P1P0</accession>
<protein>
    <submittedName>
        <fullName evidence="2">Diguanylate cyclase</fullName>
        <ecNumber evidence="2">2.7.7.65</ecNumber>
    </submittedName>
</protein>